<dbReference type="Proteomes" id="UP001516023">
    <property type="component" value="Unassembled WGS sequence"/>
</dbReference>
<dbReference type="SUPFAM" id="SSF53474">
    <property type="entry name" value="alpha/beta-Hydrolases"/>
    <property type="match status" value="1"/>
</dbReference>
<evidence type="ECO:0000313" key="2">
    <source>
        <dbReference type="EMBL" id="KAL3784359.1"/>
    </source>
</evidence>
<accession>A0ABD3P7U7</accession>
<feature type="region of interest" description="Disordered" evidence="1">
    <location>
        <begin position="313"/>
        <end position="338"/>
    </location>
</feature>
<sequence length="776" mass="87195">MYATSIANRQATTKERRGMKDATKASSKAAKMKTREKPLTPVLIIPGFMSSVLTVQSSSLRPSWKDQRLWLNITALGFNSIHRGGKLRRNEEIRSTRILNAEKKGRTAEAMSDSAIEEMHVQYLKAVESKNQWVEHMRLSDDMISEKKGVVVRALPGTAGVDYLSEGALTESMSYVFGPVLKLLRSVGYKDGVNLEAAPYDWRIPSAIRFVVLKPSALETRDKYFTQTVATIERLYHFNENTPVVILCHSMGCKTAHYLFNFVVHNKGVHDGLQWIAKYISCYVPVGAPHIGAPASGRSLGSAPWLFPLESTDPQKASSDAPQSNKSEITPKTPQTSSMPISFLRQESSLHITIPPQRLPLESFLKDRDMYPTKLRLAIRLGKNLTMRTNYFTITQNEPFIDFNNETWIIPCPIDIEKTVREYPSIQICIEKPGAGLPKKRERGICDFDIFWPIRCALCLVKWFLCCPCALLARMGRFVSSGAMKGVNAGASALGSCVVIVDSEPVNWNDRLLGANNQSTDTEEGRGRKLNIEVKMKQCESDNGPFFWQLLFWRHPRSEKIRLNVKWEPPSMNSSMEPVPLWQKSIKFTSCDTKQLLHMEGMGRALRLMKETYEADPIGPLTSSSWHPPPVKRIISVYGINLPTETAAVYRRNPCKHIPSSNRKSESSELQPTFVLDCDALLNKQTSATHSINRGMIFETSKSPQNVITADGKTVTELKSGDGTVPYWSLQHCRMWQGQGFAKCDVTVHEIDSAEHRAILNDGRFHKILLDLLGCS</sequence>
<evidence type="ECO:0000313" key="3">
    <source>
        <dbReference type="Proteomes" id="UP001516023"/>
    </source>
</evidence>
<dbReference type="AlphaFoldDB" id="A0ABD3P7U7"/>
<name>A0ABD3P7U7_9STRA</name>
<protein>
    <submittedName>
        <fullName evidence="2">Uncharacterized protein</fullName>
    </submittedName>
</protein>
<dbReference type="PANTHER" id="PTHR11440">
    <property type="entry name" value="LECITHIN-CHOLESTEROL ACYLTRANSFERASE-RELATED"/>
    <property type="match status" value="1"/>
</dbReference>
<dbReference type="Gene3D" id="3.40.50.1820">
    <property type="entry name" value="alpha/beta hydrolase"/>
    <property type="match status" value="2"/>
</dbReference>
<comment type="caution">
    <text evidence="2">The sequence shown here is derived from an EMBL/GenBank/DDBJ whole genome shotgun (WGS) entry which is preliminary data.</text>
</comment>
<feature type="compositionally biased region" description="Basic and acidic residues" evidence="1">
    <location>
        <begin position="12"/>
        <end position="23"/>
    </location>
</feature>
<proteinExistence type="predicted"/>
<gene>
    <name evidence="2" type="ORF">HJC23_004122</name>
</gene>
<evidence type="ECO:0000256" key="1">
    <source>
        <dbReference type="SAM" id="MobiDB-lite"/>
    </source>
</evidence>
<dbReference type="InterPro" id="IPR003386">
    <property type="entry name" value="LACT/PDAT_acylTrfase"/>
</dbReference>
<reference evidence="2 3" key="1">
    <citation type="journal article" date="2020" name="G3 (Bethesda)">
        <title>Improved Reference Genome for Cyclotella cryptica CCMP332, a Model for Cell Wall Morphogenesis, Salinity Adaptation, and Lipid Production in Diatoms (Bacillariophyta).</title>
        <authorList>
            <person name="Roberts W.R."/>
            <person name="Downey K.M."/>
            <person name="Ruck E.C."/>
            <person name="Traller J.C."/>
            <person name="Alverson A.J."/>
        </authorList>
    </citation>
    <scope>NUCLEOTIDE SEQUENCE [LARGE SCALE GENOMIC DNA]</scope>
    <source>
        <strain evidence="2 3">CCMP332</strain>
    </source>
</reference>
<dbReference type="Pfam" id="PF02450">
    <property type="entry name" value="LCAT"/>
    <property type="match status" value="2"/>
</dbReference>
<organism evidence="2 3">
    <name type="scientific">Cyclotella cryptica</name>
    <dbReference type="NCBI Taxonomy" id="29204"/>
    <lineage>
        <taxon>Eukaryota</taxon>
        <taxon>Sar</taxon>
        <taxon>Stramenopiles</taxon>
        <taxon>Ochrophyta</taxon>
        <taxon>Bacillariophyta</taxon>
        <taxon>Coscinodiscophyceae</taxon>
        <taxon>Thalassiosirophycidae</taxon>
        <taxon>Stephanodiscales</taxon>
        <taxon>Stephanodiscaceae</taxon>
        <taxon>Cyclotella</taxon>
    </lineage>
</organism>
<feature type="region of interest" description="Disordered" evidence="1">
    <location>
        <begin position="1"/>
        <end position="33"/>
    </location>
</feature>
<dbReference type="InterPro" id="IPR029058">
    <property type="entry name" value="AB_hydrolase_fold"/>
</dbReference>
<keyword evidence="3" id="KW-1185">Reference proteome</keyword>
<feature type="compositionally biased region" description="Polar residues" evidence="1">
    <location>
        <begin position="1"/>
        <end position="11"/>
    </location>
</feature>
<dbReference type="EMBL" id="JABMIG020000238">
    <property type="protein sequence ID" value="KAL3784359.1"/>
    <property type="molecule type" value="Genomic_DNA"/>
</dbReference>